<dbReference type="SUPFAM" id="SSF53850">
    <property type="entry name" value="Periplasmic binding protein-like II"/>
    <property type="match status" value="1"/>
</dbReference>
<reference evidence="4" key="1">
    <citation type="submission" date="2017-06" db="EMBL/GenBank/DDBJ databases">
        <title>Herbaspirillum phytohormonus sp. nov., isolated from the root nodule of Robinia pseudoacacia in lead-zinc mine.</title>
        <authorList>
            <person name="Fan M."/>
            <person name="Lin Y."/>
        </authorList>
    </citation>
    <scope>NUCLEOTIDE SEQUENCE [LARGE SCALE GENOMIC DNA]</scope>
    <source>
        <strain evidence="4">SC-089</strain>
    </source>
</reference>
<feature type="signal peptide" evidence="2">
    <location>
        <begin position="1"/>
        <end position="24"/>
    </location>
</feature>
<dbReference type="Pfam" id="PF03401">
    <property type="entry name" value="TctC"/>
    <property type="match status" value="1"/>
</dbReference>
<sequence length="324" mass="34932">MKIENLTKYMLASCVMLCSSYFVAAHAKYPERPIRLIVGSAPGGGGDAVARVMAESLSKKLDTPIIVENRPGASGNIGELAVAHAAPDGYTLLFAYTGHVINPSLFKDPSFDTAKYFRGIARIGSPQSVLVANPKVPAKNLPDFISLIAKEPGHYSMASMFGTDQYVAAQALVHNQKLKVLFVPYKGNGPALIDVISGQVSAMINTVGVSVPFIRSGKLRALAIVDSKRSSLLPDVPTLQEQGVTGVESTAWYGLLAPVDTSDDVVAKLSHAVKASLDDAAVVKRLRNLGVEPKYLANHQFDKYIQSELMRWKEFFDKTGIVNK</sequence>
<keyword evidence="4" id="KW-1185">Reference proteome</keyword>
<protein>
    <recommendedName>
        <fullName evidence="5">LacI family transcriptional regulator</fullName>
    </recommendedName>
</protein>
<keyword evidence="2" id="KW-0732">Signal</keyword>
<dbReference type="PIRSF" id="PIRSF017082">
    <property type="entry name" value="YflP"/>
    <property type="match status" value="1"/>
</dbReference>
<feature type="chain" id="PRO_5013370644" description="LacI family transcriptional regulator" evidence="2">
    <location>
        <begin position="25"/>
        <end position="324"/>
    </location>
</feature>
<dbReference type="PANTHER" id="PTHR42928:SF5">
    <property type="entry name" value="BLR1237 PROTEIN"/>
    <property type="match status" value="1"/>
</dbReference>
<evidence type="ECO:0000256" key="1">
    <source>
        <dbReference type="ARBA" id="ARBA00006987"/>
    </source>
</evidence>
<dbReference type="CDD" id="cd07012">
    <property type="entry name" value="PBP2_Bug_TTT"/>
    <property type="match status" value="1"/>
</dbReference>
<dbReference type="InterPro" id="IPR005064">
    <property type="entry name" value="BUG"/>
</dbReference>
<accession>A0A225LWN9</accession>
<evidence type="ECO:0000313" key="3">
    <source>
        <dbReference type="EMBL" id="OWT53727.1"/>
    </source>
</evidence>
<comment type="caution">
    <text evidence="3">The sequence shown here is derived from an EMBL/GenBank/DDBJ whole genome shotgun (WGS) entry which is preliminary data.</text>
</comment>
<dbReference type="AlphaFoldDB" id="A0A225LWN9"/>
<dbReference type="Gene3D" id="3.40.190.150">
    <property type="entry name" value="Bordetella uptake gene, domain 1"/>
    <property type="match status" value="1"/>
</dbReference>
<organism evidence="3 4">
    <name type="scientific">Candidimonas nitroreducens</name>
    <dbReference type="NCBI Taxonomy" id="683354"/>
    <lineage>
        <taxon>Bacteria</taxon>
        <taxon>Pseudomonadati</taxon>
        <taxon>Pseudomonadota</taxon>
        <taxon>Betaproteobacteria</taxon>
        <taxon>Burkholderiales</taxon>
        <taxon>Alcaligenaceae</taxon>
        <taxon>Candidimonas</taxon>
    </lineage>
</organism>
<comment type="similarity">
    <text evidence="1">Belongs to the UPF0065 (bug) family.</text>
</comment>
<dbReference type="PANTHER" id="PTHR42928">
    <property type="entry name" value="TRICARBOXYLATE-BINDING PROTEIN"/>
    <property type="match status" value="1"/>
</dbReference>
<dbReference type="Gene3D" id="3.40.190.10">
    <property type="entry name" value="Periplasmic binding protein-like II"/>
    <property type="match status" value="1"/>
</dbReference>
<dbReference type="InterPro" id="IPR042100">
    <property type="entry name" value="Bug_dom1"/>
</dbReference>
<dbReference type="Proteomes" id="UP000214603">
    <property type="component" value="Unassembled WGS sequence"/>
</dbReference>
<dbReference type="RefSeq" id="WP_088605907.1">
    <property type="nucleotide sequence ID" value="NZ_NJIH01000019.1"/>
</dbReference>
<dbReference type="EMBL" id="NJIH01000019">
    <property type="protein sequence ID" value="OWT53727.1"/>
    <property type="molecule type" value="Genomic_DNA"/>
</dbReference>
<evidence type="ECO:0008006" key="5">
    <source>
        <dbReference type="Google" id="ProtNLM"/>
    </source>
</evidence>
<dbReference type="OrthoDB" id="8678477at2"/>
<evidence type="ECO:0000256" key="2">
    <source>
        <dbReference type="SAM" id="SignalP"/>
    </source>
</evidence>
<name>A0A225LWN9_9BURK</name>
<gene>
    <name evidence="3" type="ORF">CEY11_23685</name>
</gene>
<evidence type="ECO:0000313" key="4">
    <source>
        <dbReference type="Proteomes" id="UP000214603"/>
    </source>
</evidence>
<proteinExistence type="inferred from homology"/>